<name>A0A8S1ASC0_ARCPL</name>
<evidence type="ECO:0000256" key="1">
    <source>
        <dbReference type="SAM" id="MobiDB-lite"/>
    </source>
</evidence>
<sequence length="834" mass="96282">MKVATLAQIKQDSDDKLKMGDTNESRPDNINISVAKEKKDTQSGYIKDRASLESVMKFWAKFTVKDSTKTSTEKPSTHIASSREETIEIITPTKAKPDNAPSMKYVSDMIAEYLRSQATKPTTEASKTRTMNMDIVSRTIKDFLDKNSKTDSLTVAKNIKYTLSKDLKELSDLTEIGKTFEENKEEERSEKDVNLQQKRINEDNQDKAKNTELTLFSSLIKVSPQTADSKSIKKMEALQYLNNMLKFNNKFKLNDPLPSMEVSTQDSTNDNNHFEKLKEETFFQDYYTNNSNYNNDMSGSTNLVKDKIGTVSTDVIKEIADKVKEIVMRDIRKEIPTTERVTFLTTTISESTTANPTTALKEDNQTSVIRTLMELLKGLNTMKEETTTSTTYLPTIDTLNIAKLAFHNLPVDKMYPPVIGGVQPTYVLKTPVSDIKQFEVNPFNQNLVPIPFGTNLHPPLHSPTYMPQKNYHEKSKYKMLPLTIQTNSAEIPPLVIQVSKPMKIMNQHIIVTTQNPFQKQREEKLHRDNEQRLNFNYADPLNVPSERNHHVDNPTYGELTKNLRLAEHVKKEFRESYKDKIEKLKERIEHNRDKATGVKQSTDSERSVGLSGLEKSKFHVSSSLDFNHHRGTSEISNDHDFLGRQLDPNRQEKFNRPINAHNRQILNEPSGINHRENFNRPDDSSYRDVIKREHLGRLVDSNHHNLISQRLENIPDRRRPIDHRSRSRLSDAYERFEHGRSHPRYKETKFHERLEQIENMPQIHYNSYSRSTTEGCCDAFASRQQMPLNKAREHLRFDDSHFRNFLKSQQKVTDMLERILAAKSKTGKESADPQ</sequence>
<comment type="caution">
    <text evidence="2">The sequence shown here is derived from an EMBL/GenBank/DDBJ whole genome shotgun (WGS) entry which is preliminary data.</text>
</comment>
<dbReference type="EMBL" id="CADEBD010000344">
    <property type="protein sequence ID" value="CAB3249375.1"/>
    <property type="molecule type" value="Genomic_DNA"/>
</dbReference>
<feature type="compositionally biased region" description="Basic and acidic residues" evidence="1">
    <location>
        <begin position="11"/>
        <end position="27"/>
    </location>
</feature>
<accession>A0A8S1ASC0</accession>
<gene>
    <name evidence="2" type="ORF">APLA_LOCUS12834</name>
</gene>
<dbReference type="OrthoDB" id="7493886at2759"/>
<evidence type="ECO:0000313" key="2">
    <source>
        <dbReference type="EMBL" id="CAB3249375.1"/>
    </source>
</evidence>
<dbReference type="AlphaFoldDB" id="A0A8S1ASC0"/>
<feature type="region of interest" description="Disordered" evidence="1">
    <location>
        <begin position="1"/>
        <end position="28"/>
    </location>
</feature>
<protein>
    <submittedName>
        <fullName evidence="2">Uncharacterized protein</fullName>
    </submittedName>
</protein>
<evidence type="ECO:0000313" key="3">
    <source>
        <dbReference type="Proteomes" id="UP000494256"/>
    </source>
</evidence>
<organism evidence="2 3">
    <name type="scientific">Arctia plantaginis</name>
    <name type="common">Wood tiger moth</name>
    <name type="synonym">Phalaena plantaginis</name>
    <dbReference type="NCBI Taxonomy" id="874455"/>
    <lineage>
        <taxon>Eukaryota</taxon>
        <taxon>Metazoa</taxon>
        <taxon>Ecdysozoa</taxon>
        <taxon>Arthropoda</taxon>
        <taxon>Hexapoda</taxon>
        <taxon>Insecta</taxon>
        <taxon>Pterygota</taxon>
        <taxon>Neoptera</taxon>
        <taxon>Endopterygota</taxon>
        <taxon>Lepidoptera</taxon>
        <taxon>Glossata</taxon>
        <taxon>Ditrysia</taxon>
        <taxon>Noctuoidea</taxon>
        <taxon>Erebidae</taxon>
        <taxon>Arctiinae</taxon>
        <taxon>Arctia</taxon>
    </lineage>
</organism>
<proteinExistence type="predicted"/>
<dbReference type="Proteomes" id="UP000494256">
    <property type="component" value="Unassembled WGS sequence"/>
</dbReference>
<reference evidence="2 3" key="1">
    <citation type="submission" date="2020-04" db="EMBL/GenBank/DDBJ databases">
        <authorList>
            <person name="Wallbank WR R."/>
            <person name="Pardo Diaz C."/>
            <person name="Kozak K."/>
            <person name="Martin S."/>
            <person name="Jiggins C."/>
            <person name="Moest M."/>
            <person name="Warren A I."/>
            <person name="Byers J.R.P. K."/>
            <person name="Montejo-Kovacevich G."/>
            <person name="Yen C E."/>
        </authorList>
    </citation>
    <scope>NUCLEOTIDE SEQUENCE [LARGE SCALE GENOMIC DNA]</scope>
</reference>